<proteinExistence type="predicted"/>
<protein>
    <submittedName>
        <fullName evidence="1">Uncharacterized protein</fullName>
    </submittedName>
</protein>
<dbReference type="Proteomes" id="UP001457282">
    <property type="component" value="Unassembled WGS sequence"/>
</dbReference>
<evidence type="ECO:0000313" key="2">
    <source>
        <dbReference type="Proteomes" id="UP001457282"/>
    </source>
</evidence>
<dbReference type="AlphaFoldDB" id="A0AAW1WDJ3"/>
<keyword evidence="2" id="KW-1185">Reference proteome</keyword>
<comment type="caution">
    <text evidence="1">The sequence shown here is derived from an EMBL/GenBank/DDBJ whole genome shotgun (WGS) entry which is preliminary data.</text>
</comment>
<name>A0AAW1WDJ3_RUBAR</name>
<sequence length="131" mass="14976">MYKKLLCKFQWAASASLIMVADKEELHFLRDKIMNKGLEVSQINFSTSADEEILVQCRSQIQYNHHCPAMAVLELSASHHHDIIKFRIDVDTHLHATAHQTCNFIAQFTATTQQLVPVPSHPWPLRRGAQT</sequence>
<organism evidence="1 2">
    <name type="scientific">Rubus argutus</name>
    <name type="common">Southern blackberry</name>
    <dbReference type="NCBI Taxonomy" id="59490"/>
    <lineage>
        <taxon>Eukaryota</taxon>
        <taxon>Viridiplantae</taxon>
        <taxon>Streptophyta</taxon>
        <taxon>Embryophyta</taxon>
        <taxon>Tracheophyta</taxon>
        <taxon>Spermatophyta</taxon>
        <taxon>Magnoliopsida</taxon>
        <taxon>eudicotyledons</taxon>
        <taxon>Gunneridae</taxon>
        <taxon>Pentapetalae</taxon>
        <taxon>rosids</taxon>
        <taxon>fabids</taxon>
        <taxon>Rosales</taxon>
        <taxon>Rosaceae</taxon>
        <taxon>Rosoideae</taxon>
        <taxon>Rosoideae incertae sedis</taxon>
        <taxon>Rubus</taxon>
    </lineage>
</organism>
<gene>
    <name evidence="1" type="ORF">M0R45_031033</name>
</gene>
<accession>A0AAW1WDJ3</accession>
<dbReference type="EMBL" id="JBEDUW010000006">
    <property type="protein sequence ID" value="KAK9922572.1"/>
    <property type="molecule type" value="Genomic_DNA"/>
</dbReference>
<evidence type="ECO:0000313" key="1">
    <source>
        <dbReference type="EMBL" id="KAK9922572.1"/>
    </source>
</evidence>
<reference evidence="1 2" key="1">
    <citation type="journal article" date="2023" name="G3 (Bethesda)">
        <title>A chromosome-length genome assembly and annotation of blackberry (Rubus argutus, cv. 'Hillquist').</title>
        <authorList>
            <person name="Bruna T."/>
            <person name="Aryal R."/>
            <person name="Dudchenko O."/>
            <person name="Sargent D.J."/>
            <person name="Mead D."/>
            <person name="Buti M."/>
            <person name="Cavallini A."/>
            <person name="Hytonen T."/>
            <person name="Andres J."/>
            <person name="Pham M."/>
            <person name="Weisz D."/>
            <person name="Mascagni F."/>
            <person name="Usai G."/>
            <person name="Natali L."/>
            <person name="Bassil N."/>
            <person name="Fernandez G.E."/>
            <person name="Lomsadze A."/>
            <person name="Armour M."/>
            <person name="Olukolu B."/>
            <person name="Poorten T."/>
            <person name="Britton C."/>
            <person name="Davik J."/>
            <person name="Ashrafi H."/>
            <person name="Aiden E.L."/>
            <person name="Borodovsky M."/>
            <person name="Worthington M."/>
        </authorList>
    </citation>
    <scope>NUCLEOTIDE SEQUENCE [LARGE SCALE GENOMIC DNA]</scope>
    <source>
        <strain evidence="1">PI 553951</strain>
    </source>
</reference>